<sequence>MLAYQITGTKKLTFSWPDAHTRKGFTTRNFEIPEGLQDRDLKTLSDAVVRRASRLSEQSAAGYVQALNRILKNIDRSEDQYPPHDWDAYLYEHFSSHLEDPSTQYSVRIAEWHKIKDIYVEVQRRGFIPTTSLIPSASIHGGCHDSAEQPLGHETIHLTVPSSLNELLPKWELVESGLELDDDTYIEGLKNKLKTGADAVVAACAAYWKKMRQCHQIGKELTNKISEPEITTMLRNKAYIVNGVHLAHPSQPLGINWFLAVLKYYIKNTTILSAISSVQLMEIPFFRPIIYNNRTRKLWLKKIREIAGNNDIPKCTITETLCRLLGLLSSRDCAAACCILISENPSFPPYSLITSSLYTQAGKFYLRARSGGKSLIFSVDKPRAGKRKTSLLPKLSAEIITDLIECTEIPRANLKGRKKTNWRKLFLVANESQIGCTGRAIAKVMAFNTGITLYSVLKPELISAGIKDREFNLSTLRTTQGILTFLEYGSLRKVADTLNNSVQVVRARYIPDWLIIRWATRAIRIMQQKLIIVATEGEPWQLEASDFLTATALRSFISKMLRDIKNGDAFSEMVNKRLGKYLPKDSNHETPHPETELVIGIDERSIAAMYTYINLYPNPPQENLADTHDEVLIMSDSKIRQITCLLTSAAELINSELSMVESAIIDKLTGDSIAEFRHVHKKALIVAAQQKDLLSNKHGLSLTDI</sequence>
<reference evidence="1" key="2">
    <citation type="submission" date="2021-04" db="EMBL/GenBank/DDBJ databases">
        <title>A complete genome sequence for Pseudomonas syringae Cit7.</title>
        <authorList>
            <person name="Baltrus D.A."/>
        </authorList>
    </citation>
    <scope>NUCLEOTIDE SEQUENCE</scope>
    <source>
        <strain evidence="1">Cit 7</strain>
    </source>
</reference>
<evidence type="ECO:0000313" key="1">
    <source>
        <dbReference type="EMBL" id="QUP66647.1"/>
    </source>
</evidence>
<dbReference type="EMBL" id="CP073636">
    <property type="protein sequence ID" value="QUP66647.1"/>
    <property type="molecule type" value="Genomic_DNA"/>
</dbReference>
<reference evidence="1" key="1">
    <citation type="journal article" date="2011" name="PLoS Pathog.">
        <title>Dynamic evolution of pathogenicity revealed by sequencing and comparative genomics of 19 Pseudomonas syringae isolates.</title>
        <authorList>
            <person name="Baltrus D.A."/>
            <person name="Nishimura M.T."/>
            <person name="Romanchuk A."/>
            <person name="Chang J.H."/>
            <person name="Mukhtar M.S."/>
            <person name="Cherkis K."/>
            <person name="Roach J."/>
            <person name="Grant S.R."/>
            <person name="Jones C.D."/>
            <person name="Dangl J.L."/>
        </authorList>
    </citation>
    <scope>NUCLEOTIDE SEQUENCE</scope>
    <source>
        <strain evidence="1">Cit 7</strain>
    </source>
</reference>
<dbReference type="RefSeq" id="WP_080480020.1">
    <property type="nucleotide sequence ID" value="NZ_CP073636.1"/>
</dbReference>
<accession>A0A8T8LZ75</accession>
<organism evidence="1 2">
    <name type="scientific">Pseudomonas syringae Cit 7</name>
    <dbReference type="NCBI Taxonomy" id="629264"/>
    <lineage>
        <taxon>Bacteria</taxon>
        <taxon>Pseudomonadati</taxon>
        <taxon>Pseudomonadota</taxon>
        <taxon>Gammaproteobacteria</taxon>
        <taxon>Pseudomonadales</taxon>
        <taxon>Pseudomonadaceae</taxon>
        <taxon>Pseudomonas</taxon>
        <taxon>Pseudomonas syringae</taxon>
    </lineage>
</organism>
<dbReference type="AlphaFoldDB" id="A0A8T8LZ75"/>
<protein>
    <submittedName>
        <fullName evidence="1">Uncharacterized protein</fullName>
    </submittedName>
</protein>
<gene>
    <name evidence="1" type="ORF">PSYCIT7_002980</name>
</gene>
<proteinExistence type="predicted"/>
<name>A0A8T8LZ75_PSESX</name>
<dbReference type="Proteomes" id="UP000005924">
    <property type="component" value="Chromosome"/>
</dbReference>
<evidence type="ECO:0000313" key="2">
    <source>
        <dbReference type="Proteomes" id="UP000005924"/>
    </source>
</evidence>